<dbReference type="FunFam" id="3.40.50.720:FF:000084">
    <property type="entry name" value="Short-chain dehydrogenase reductase"/>
    <property type="match status" value="1"/>
</dbReference>
<comment type="catalytic activity">
    <reaction evidence="3">
        <text>2,5-dichlorocyclohexa-2,5-dien-1,4-diol + NAD(+) = 2,5-dichlorohydroquinone + NADH + H(+)</text>
        <dbReference type="Rhea" id="RHEA:15741"/>
        <dbReference type="ChEBI" id="CHEBI:15378"/>
        <dbReference type="ChEBI" id="CHEBI:27545"/>
        <dbReference type="ChEBI" id="CHEBI:28975"/>
        <dbReference type="ChEBI" id="CHEBI:57540"/>
        <dbReference type="ChEBI" id="CHEBI:57945"/>
    </reaction>
</comment>
<evidence type="ECO:0000256" key="1">
    <source>
        <dbReference type="ARBA" id="ARBA00006484"/>
    </source>
</evidence>
<dbReference type="AlphaFoldDB" id="A0A975K920"/>
<comment type="similarity">
    <text evidence="1">Belongs to the short-chain dehydrogenases/reductases (SDR) family.</text>
</comment>
<dbReference type="GO" id="GO:0016616">
    <property type="term" value="F:oxidoreductase activity, acting on the CH-OH group of donors, NAD or NADP as acceptor"/>
    <property type="evidence" value="ECO:0007669"/>
    <property type="project" value="UniProtKB-ARBA"/>
</dbReference>
<accession>A0A975K920</accession>
<proteinExistence type="inferred from homology"/>
<keyword evidence="6" id="KW-1185">Reference proteome</keyword>
<protein>
    <submittedName>
        <fullName evidence="5">SDR family oxidoreductase</fullName>
    </submittedName>
</protein>
<reference evidence="5" key="1">
    <citation type="submission" date="2021-04" db="EMBL/GenBank/DDBJ databases">
        <title>Isolation of p-tert-butylphenol degrading bacteria Sphingobium phenoxybenzoativorans Tas13 from active sludge.</title>
        <authorList>
            <person name="Li Y."/>
        </authorList>
    </citation>
    <scope>NUCLEOTIDE SEQUENCE</scope>
    <source>
        <strain evidence="5">Tas13</strain>
    </source>
</reference>
<dbReference type="PRINTS" id="PR00080">
    <property type="entry name" value="SDRFAMILY"/>
</dbReference>
<evidence type="ECO:0000259" key="4">
    <source>
        <dbReference type="SMART" id="SM00822"/>
    </source>
</evidence>
<dbReference type="Pfam" id="PF13561">
    <property type="entry name" value="adh_short_C2"/>
    <property type="match status" value="1"/>
</dbReference>
<dbReference type="Gene3D" id="3.40.50.720">
    <property type="entry name" value="NAD(P)-binding Rossmann-like Domain"/>
    <property type="match status" value="1"/>
</dbReference>
<dbReference type="Proteomes" id="UP000681425">
    <property type="component" value="Chromosome"/>
</dbReference>
<feature type="domain" description="Ketoreductase" evidence="4">
    <location>
        <begin position="7"/>
        <end position="190"/>
    </location>
</feature>
<dbReference type="EMBL" id="CP073910">
    <property type="protein sequence ID" value="QUT06722.1"/>
    <property type="molecule type" value="Genomic_DNA"/>
</dbReference>
<dbReference type="PRINTS" id="PR00081">
    <property type="entry name" value="GDHRDH"/>
</dbReference>
<dbReference type="InterPro" id="IPR002347">
    <property type="entry name" value="SDR_fam"/>
</dbReference>
<dbReference type="CDD" id="cd05233">
    <property type="entry name" value="SDR_c"/>
    <property type="match status" value="1"/>
</dbReference>
<gene>
    <name evidence="5" type="ORF">KFK14_04575</name>
</gene>
<keyword evidence="2" id="KW-0560">Oxidoreductase</keyword>
<dbReference type="SUPFAM" id="SSF51735">
    <property type="entry name" value="NAD(P)-binding Rossmann-fold domains"/>
    <property type="match status" value="1"/>
</dbReference>
<evidence type="ECO:0000256" key="2">
    <source>
        <dbReference type="ARBA" id="ARBA00023002"/>
    </source>
</evidence>
<dbReference type="PANTHER" id="PTHR42760:SF133">
    <property type="entry name" value="3-OXOACYL-[ACYL-CARRIER-PROTEIN] REDUCTASE"/>
    <property type="match status" value="1"/>
</dbReference>
<dbReference type="SMART" id="SM00822">
    <property type="entry name" value="PKS_KR"/>
    <property type="match status" value="1"/>
</dbReference>
<dbReference type="InterPro" id="IPR036291">
    <property type="entry name" value="NAD(P)-bd_dom_sf"/>
</dbReference>
<evidence type="ECO:0000313" key="5">
    <source>
        <dbReference type="EMBL" id="QUT06722.1"/>
    </source>
</evidence>
<dbReference type="InterPro" id="IPR020904">
    <property type="entry name" value="Sc_DH/Rdtase_CS"/>
</dbReference>
<organism evidence="5 6">
    <name type="scientific">Sphingobium phenoxybenzoativorans</name>
    <dbReference type="NCBI Taxonomy" id="1592790"/>
    <lineage>
        <taxon>Bacteria</taxon>
        <taxon>Pseudomonadati</taxon>
        <taxon>Pseudomonadota</taxon>
        <taxon>Alphaproteobacteria</taxon>
        <taxon>Sphingomonadales</taxon>
        <taxon>Sphingomonadaceae</taxon>
        <taxon>Sphingobium</taxon>
    </lineage>
</organism>
<dbReference type="KEGG" id="spph:KFK14_04575"/>
<dbReference type="PANTHER" id="PTHR42760">
    <property type="entry name" value="SHORT-CHAIN DEHYDROGENASES/REDUCTASES FAMILY MEMBER"/>
    <property type="match status" value="1"/>
</dbReference>
<evidence type="ECO:0000256" key="3">
    <source>
        <dbReference type="ARBA" id="ARBA00051383"/>
    </source>
</evidence>
<dbReference type="PROSITE" id="PS00061">
    <property type="entry name" value="ADH_SHORT"/>
    <property type="match status" value="1"/>
</dbReference>
<name>A0A975K920_9SPHN</name>
<dbReference type="RefSeq" id="WP_212610031.1">
    <property type="nucleotide sequence ID" value="NZ_CP073910.1"/>
</dbReference>
<evidence type="ECO:0000313" key="6">
    <source>
        <dbReference type="Proteomes" id="UP000681425"/>
    </source>
</evidence>
<sequence>MGSLTGKRIIVTGGASGMGAAMVRGFAEEGAKVAAFHRNETGERVLQALSAEAAPLVQFFRCDVSQKAEVDRAFAEAAAWLGGLDVMVNAAGIAPGAPSHEITVQDWDDVFAINARGTFLSNQAAFPLLRDAGGAIINFASAAGVNGQARKAHYSASKGAVLAWTRSIAMEWGEYGITVNAIAPGIWTPMYEKTRANMTPERLAQHDAEMARIIPLGGKLGDPDRDFLPYMIFLAGDGARFITGQTIKIDGGLMMLS</sequence>
<dbReference type="InterPro" id="IPR057326">
    <property type="entry name" value="KR_dom"/>
</dbReference>